<dbReference type="GO" id="GO:0016020">
    <property type="term" value="C:membrane"/>
    <property type="evidence" value="ECO:0007669"/>
    <property type="project" value="InterPro"/>
</dbReference>
<evidence type="ECO:0000259" key="3">
    <source>
        <dbReference type="PROSITE" id="PS50885"/>
    </source>
</evidence>
<accession>A0A5C1Q7F9</accession>
<organism evidence="4 5">
    <name type="scientific">Thiospirochaeta perfilievii</name>
    <dbReference type="NCBI Taxonomy" id="252967"/>
    <lineage>
        <taxon>Bacteria</taxon>
        <taxon>Pseudomonadati</taxon>
        <taxon>Spirochaetota</taxon>
        <taxon>Spirochaetia</taxon>
        <taxon>Spirochaetales</taxon>
        <taxon>Spirochaetaceae</taxon>
        <taxon>Thiospirochaeta</taxon>
    </lineage>
</organism>
<keyword evidence="2" id="KW-0472">Membrane</keyword>
<feature type="transmembrane region" description="Helical" evidence="2">
    <location>
        <begin position="1145"/>
        <end position="1168"/>
    </location>
</feature>
<keyword evidence="2" id="KW-0812">Transmembrane</keyword>
<evidence type="ECO:0000313" key="4">
    <source>
        <dbReference type="EMBL" id="QEN03248.1"/>
    </source>
</evidence>
<keyword evidence="1" id="KW-0378">Hydrolase</keyword>
<dbReference type="InterPro" id="IPR036457">
    <property type="entry name" value="PPM-type-like_dom_sf"/>
</dbReference>
<reference evidence="4 5" key="2">
    <citation type="submission" date="2019-09" db="EMBL/GenBank/DDBJ databases">
        <title>Complete Genome Sequence and Methylome Analysis of free living Spirochaetas.</title>
        <authorList>
            <person name="Leshcheva N."/>
            <person name="Mikheeva N."/>
        </authorList>
    </citation>
    <scope>NUCLEOTIDE SEQUENCE [LARGE SCALE GENOMIC DNA]</scope>
    <source>
        <strain evidence="4 5">P</strain>
    </source>
</reference>
<feature type="transmembrane region" description="Helical" evidence="2">
    <location>
        <begin position="771"/>
        <end position="794"/>
    </location>
</feature>
<dbReference type="SMART" id="SM00331">
    <property type="entry name" value="PP2C_SIG"/>
    <property type="match status" value="1"/>
</dbReference>
<dbReference type="SUPFAM" id="SSF81606">
    <property type="entry name" value="PP2C-like"/>
    <property type="match status" value="1"/>
</dbReference>
<dbReference type="InterPro" id="IPR003660">
    <property type="entry name" value="HAMP_dom"/>
</dbReference>
<dbReference type="EMBL" id="CP035807">
    <property type="protein sequence ID" value="QEN03248.1"/>
    <property type="molecule type" value="Genomic_DNA"/>
</dbReference>
<evidence type="ECO:0000256" key="2">
    <source>
        <dbReference type="SAM" id="Phobius"/>
    </source>
</evidence>
<dbReference type="GO" id="GO:0016791">
    <property type="term" value="F:phosphatase activity"/>
    <property type="evidence" value="ECO:0007669"/>
    <property type="project" value="TreeGrafter"/>
</dbReference>
<feature type="transmembrane region" description="Helical" evidence="2">
    <location>
        <begin position="838"/>
        <end position="858"/>
    </location>
</feature>
<keyword evidence="5" id="KW-1185">Reference proteome</keyword>
<dbReference type="InterPro" id="IPR001932">
    <property type="entry name" value="PPM-type_phosphatase-like_dom"/>
</dbReference>
<proteinExistence type="predicted"/>
<dbReference type="OrthoDB" id="9763484at2"/>
<reference evidence="4 5" key="1">
    <citation type="submission" date="2019-02" db="EMBL/GenBank/DDBJ databases">
        <authorList>
            <person name="Fomenkov A."/>
            <person name="Dubinina G."/>
            <person name="Grabovich M."/>
            <person name="Vincze T."/>
            <person name="Roberts R.J."/>
        </authorList>
    </citation>
    <scope>NUCLEOTIDE SEQUENCE [LARGE SCALE GENOMIC DNA]</scope>
    <source>
        <strain evidence="4 5">P</strain>
    </source>
</reference>
<dbReference type="PANTHER" id="PTHR43156:SF2">
    <property type="entry name" value="STAGE II SPORULATION PROTEIN E"/>
    <property type="match status" value="1"/>
</dbReference>
<dbReference type="Gene3D" id="3.60.40.10">
    <property type="entry name" value="PPM-type phosphatase domain"/>
    <property type="match status" value="1"/>
</dbReference>
<dbReference type="GO" id="GO:0007165">
    <property type="term" value="P:signal transduction"/>
    <property type="evidence" value="ECO:0007669"/>
    <property type="project" value="InterPro"/>
</dbReference>
<dbReference type="PANTHER" id="PTHR43156">
    <property type="entry name" value="STAGE II SPORULATION PROTEIN E-RELATED"/>
    <property type="match status" value="1"/>
</dbReference>
<evidence type="ECO:0000256" key="1">
    <source>
        <dbReference type="ARBA" id="ARBA00022801"/>
    </source>
</evidence>
<sequence>MKSYSRLFLISIFILLSSVIFPQTLFWAEKEVISEGISLFSSFKSSDNYLYSAWQEINYFPGNDGGVSNLVIRRSSDGYLWEEVKHSVAPVEFYGITPPKYYSIDSDREGNLILVSSSGSKSSFNRLTIFYLKSGSLNLEELTTLDYDRAVLSPSIYFRGIDGELGYILFVSQLKVLTTEVQEDNSEISLESGAISIFSRTSEDGENWSLNREFINRNSDQSGLPIYKYYNNEELVVYQSVVTSTNEDNNFQLFIKSKQLDEDSWGEDKLLTGSDEFITGSGNQAFSAFDNQRPSFVIRENQIGLTWERSYGYEASKIYFSYLTKDSDGYTLINSEKVTSGTRSCSRPRGFEFNEEFYLLWFDNQLGSNDIVMAIPDKQSGLWIEKIVSDDRNYFSIFGDFVQFKDSLRVYWEDQTINRESYNSTRSRIQALNPDRDVDAPIISSSYKKRDNKTNVRFRWSKPNDSSGIKGFYYSWENSEGEVLVQNRVLSNVEISSFLEATEDGEYIFSIYAEDNAGNLSDLSTYRYIYDKTPPDKVYFPEPKTDENGFLLSNSELIKWDTFDDDVVGFSNVITYLGTNYDSNNFNINRVKISNNFTNVQSVSFNNFDNGFYALTVRALDSAGNIGRPEAFIFRLNKYIPVTYISYISYSQNTNGELVTTIHGRGFKADGDVDVVILDRDGLEPWDYRFENDPNVFNVVTDRRIEGPNLDDIEGGTYRVGIIHPVRGTYFSGPVIRVESTGTVKFGDFTKGYEEVWQTISQKRVNVSFEFLIFTLIIVSALIMLLFSIFKLSVINRERSRLYHDAKALVNGTPFLDEKVILRIRDMKKKGFGLRVKFTALIISLIIGVIVLISLPLANFMIDTQKKNLTDGLVSRTEILLNSLVSGAKDYIERKSVLDLNNLISTTEAMPEVMWGTIVGVSSSDSNVTNALWAYTDQQTAGYFVPLPNRIEIKSFNDNFADIIREDELQLLLKLYSIEAGYYILNENNSLEDDLKLRKIITDLGYPREIVIGQTQYRDSLSEEVELLIKDIEDKGTKELLDKKEELIRLSAERINATGARGSELSEIINTLNTQISDALSLMSSNTGVVPIVNYETVQDQSSYVFYKPILYNETGVDTFYKGLVRLEVSTETINMEILNSINNLIIRVGITAIVAILIGIIGALFLATFMINPIKKLVAGVQMIRDTEDKSELKNHEIVVKSKDELFTLASTVNQMTEGLVKAAAMSKDVTMGKEIQKMFIPLELNPNGEGKLTTGQFDNKEISVFGYYEGAKGVSGDYFDYRQIDEDHFAMIKCDIAGKGVPASLIMVEVATIFLSYFRKWSVREQGYKIDELVYSMNDLLEERGFKGRFAAFIVVILNTKTGKCYMCNAGDNLVHIYRAKKHEMETMVLHEVPAAGIFSSDMLEMQGGYKVETTTLGKNDILFLFTDGVEESKHLFRDEKYNEIVCTHPGLKEGELHDTHAVNEEFEELGVPRINEILHSVIHKTNYSLKKYHYPQPEANFDFNFSTLKGEVKDAVLGLIAVEKVFRLNPDPSANKEDTIKIDKVVNNFLMQHFEQYSSYYKFKVDKGENAQHDFFSHIKEDDQYDDLTILAIKKK</sequence>
<dbReference type="KEGG" id="sper:EW093_00520"/>
<keyword evidence="2" id="KW-1133">Transmembrane helix</keyword>
<gene>
    <name evidence="4" type="ORF">EW093_00520</name>
</gene>
<dbReference type="PROSITE" id="PS50885">
    <property type="entry name" value="HAMP"/>
    <property type="match status" value="1"/>
</dbReference>
<dbReference type="Gene3D" id="6.10.340.10">
    <property type="match status" value="1"/>
</dbReference>
<dbReference type="InterPro" id="IPR052016">
    <property type="entry name" value="Bact_Sigma-Reg"/>
</dbReference>
<protein>
    <submittedName>
        <fullName evidence="4">HAMP domain-containing protein</fullName>
    </submittedName>
</protein>
<evidence type="ECO:0000313" key="5">
    <source>
        <dbReference type="Proteomes" id="UP000323824"/>
    </source>
</evidence>
<dbReference type="Proteomes" id="UP000323824">
    <property type="component" value="Chromosome"/>
</dbReference>
<dbReference type="RefSeq" id="WP_149566508.1">
    <property type="nucleotide sequence ID" value="NZ_CP035807.1"/>
</dbReference>
<name>A0A5C1Q7F9_9SPIO</name>
<feature type="domain" description="HAMP" evidence="3">
    <location>
        <begin position="1169"/>
        <end position="1226"/>
    </location>
</feature>
<dbReference type="Pfam" id="PF07228">
    <property type="entry name" value="SpoIIE"/>
    <property type="match status" value="1"/>
</dbReference>
<dbReference type="CDD" id="cd06225">
    <property type="entry name" value="HAMP"/>
    <property type="match status" value="1"/>
</dbReference>